<dbReference type="Proteomes" id="UP000198806">
    <property type="component" value="Unassembled WGS sequence"/>
</dbReference>
<sequence length="296" mass="33818">MHSYLRAVGFSEYTDRSELERLFSMIIDQPTEKKSFHLQNGKYFTEISKDFSKDIGITLRGEVDLDGKFYMEHYYPYSKSHYISTKEETSIIKRVDTEAYTGMCDDVRLGVSLIFYLQNVVDYLNEGKGKEKKGMTWPINLSALSISGKILLPLEHNEKLTKSNTADIQYRRQLIAEAKKGNQEAIDSLTIDDIDMYAMISRRAKYEDIYSIVETSFTPFGSESDNYTVIGTIMDMDKSINEITGEEIVGLVVNCNDAILQVIINQKDLYGEPAIGRRFKGNIWLQGNIDFSTSNL</sequence>
<accession>A0A1I5HSH6</accession>
<proteinExistence type="predicted"/>
<gene>
    <name evidence="1" type="ORF">SAMN04489757_13416</name>
</gene>
<protein>
    <submittedName>
        <fullName evidence="1">Uncharacterized protein</fullName>
    </submittedName>
</protein>
<organism evidence="1 2">
    <name type="scientific">Anaerocolumna aminovalerica</name>
    <dbReference type="NCBI Taxonomy" id="1527"/>
    <lineage>
        <taxon>Bacteria</taxon>
        <taxon>Bacillati</taxon>
        <taxon>Bacillota</taxon>
        <taxon>Clostridia</taxon>
        <taxon>Lachnospirales</taxon>
        <taxon>Lachnospiraceae</taxon>
        <taxon>Anaerocolumna</taxon>
    </lineage>
</organism>
<reference evidence="1 2" key="1">
    <citation type="submission" date="2016-10" db="EMBL/GenBank/DDBJ databases">
        <authorList>
            <person name="de Groot N.N."/>
        </authorList>
    </citation>
    <scope>NUCLEOTIDE SEQUENCE [LARGE SCALE GENOMIC DNA]</scope>
    <source>
        <strain evidence="1 2">DSM 1283</strain>
    </source>
</reference>
<dbReference type="RefSeq" id="WP_091687830.1">
    <property type="nucleotide sequence ID" value="NZ_BAABFM010000025.1"/>
</dbReference>
<name>A0A1I5HSH6_9FIRM</name>
<dbReference type="STRING" id="1527.SAMN04489757_13416"/>
<dbReference type="InterPro" id="IPR024541">
    <property type="entry name" value="DUF3881"/>
</dbReference>
<keyword evidence="2" id="KW-1185">Reference proteome</keyword>
<dbReference type="AlphaFoldDB" id="A0A1I5HSH6"/>
<dbReference type="OrthoDB" id="9774037at2"/>
<dbReference type="Pfam" id="PF12997">
    <property type="entry name" value="DUF3881"/>
    <property type="match status" value="1"/>
</dbReference>
<dbReference type="EMBL" id="FOWD01000034">
    <property type="protein sequence ID" value="SFO51278.1"/>
    <property type="molecule type" value="Genomic_DNA"/>
</dbReference>
<evidence type="ECO:0000313" key="2">
    <source>
        <dbReference type="Proteomes" id="UP000198806"/>
    </source>
</evidence>
<evidence type="ECO:0000313" key="1">
    <source>
        <dbReference type="EMBL" id="SFO51278.1"/>
    </source>
</evidence>